<accession>A0A7K0DEG7</accession>
<dbReference type="AlphaFoldDB" id="A0A7K0DEG7"/>
<organism evidence="1 2">
    <name type="scientific">Nocardia macrotermitis</name>
    <dbReference type="NCBI Taxonomy" id="2585198"/>
    <lineage>
        <taxon>Bacteria</taxon>
        <taxon>Bacillati</taxon>
        <taxon>Actinomycetota</taxon>
        <taxon>Actinomycetes</taxon>
        <taxon>Mycobacteriales</taxon>
        <taxon>Nocardiaceae</taxon>
        <taxon>Nocardia</taxon>
    </lineage>
</organism>
<dbReference type="EMBL" id="WEGK01000029">
    <property type="protein sequence ID" value="MQY24195.1"/>
    <property type="molecule type" value="Genomic_DNA"/>
</dbReference>
<comment type="caution">
    <text evidence="1">The sequence shown here is derived from an EMBL/GenBank/DDBJ whole genome shotgun (WGS) entry which is preliminary data.</text>
</comment>
<keyword evidence="2" id="KW-1185">Reference proteome</keyword>
<dbReference type="RefSeq" id="WP_194290136.1">
    <property type="nucleotide sequence ID" value="NZ_WEGK01000029.1"/>
</dbReference>
<reference evidence="1 2" key="1">
    <citation type="submission" date="2019-10" db="EMBL/GenBank/DDBJ databases">
        <title>Nocardia macrotermitis sp. nov. and Nocardia aurantia sp. nov., isolated from the gut of fungus growing-termite Macrotermes natalensis.</title>
        <authorList>
            <person name="Benndorf R."/>
            <person name="Schwitalla J."/>
            <person name="Martin K."/>
            <person name="De Beer W."/>
            <person name="Kaster A.-K."/>
            <person name="Vollmers J."/>
            <person name="Poulsen M."/>
            <person name="Beemelmanns C."/>
        </authorList>
    </citation>
    <scope>NUCLEOTIDE SEQUENCE [LARGE SCALE GENOMIC DNA]</scope>
    <source>
        <strain evidence="1 2">RB20</strain>
    </source>
</reference>
<gene>
    <name evidence="1" type="ORF">NRB20_73300</name>
</gene>
<evidence type="ECO:0000313" key="1">
    <source>
        <dbReference type="EMBL" id="MQY24195.1"/>
    </source>
</evidence>
<evidence type="ECO:0000313" key="2">
    <source>
        <dbReference type="Proteomes" id="UP000438448"/>
    </source>
</evidence>
<proteinExistence type="predicted"/>
<protein>
    <submittedName>
        <fullName evidence="1">Uncharacterized protein</fullName>
    </submittedName>
</protein>
<dbReference type="Proteomes" id="UP000438448">
    <property type="component" value="Unassembled WGS sequence"/>
</dbReference>
<name>A0A7K0DEG7_9NOCA</name>
<sequence length="93" mass="10351">MLVLQPDVRPVAIHRTPHMSYPDRPPAPTVIDVAVERERIAALDKLRHRLEAELDRTPAGSGYAAMAGQLRETVNAIADARNRVYEALIDEDP</sequence>